<protein>
    <submittedName>
        <fullName evidence="3">NIPSNAP family protein</fullName>
    </submittedName>
</protein>
<dbReference type="RefSeq" id="WP_202081822.1">
    <property type="nucleotide sequence ID" value="NZ_JAERTZ010000002.1"/>
</dbReference>
<feature type="domain" description="NIPSNAP" evidence="2">
    <location>
        <begin position="9"/>
        <end position="104"/>
    </location>
</feature>
<dbReference type="PANTHER" id="PTHR21017:SF17">
    <property type="entry name" value="PROTEIN NIPSNAP"/>
    <property type="match status" value="1"/>
</dbReference>
<evidence type="ECO:0000256" key="1">
    <source>
        <dbReference type="ARBA" id="ARBA00005291"/>
    </source>
</evidence>
<dbReference type="InterPro" id="IPR011008">
    <property type="entry name" value="Dimeric_a/b-barrel"/>
</dbReference>
<gene>
    <name evidence="3" type="ORF">JKV55_00675</name>
</gene>
<organism evidence="3 4">
    <name type="scientific">Zobellella iuensis</name>
    <dbReference type="NCBI Taxonomy" id="2803811"/>
    <lineage>
        <taxon>Bacteria</taxon>
        <taxon>Pseudomonadati</taxon>
        <taxon>Pseudomonadota</taxon>
        <taxon>Gammaproteobacteria</taxon>
        <taxon>Aeromonadales</taxon>
        <taxon>Aeromonadaceae</taxon>
        <taxon>Zobellella</taxon>
    </lineage>
</organism>
<evidence type="ECO:0000313" key="3">
    <source>
        <dbReference type="EMBL" id="MBL1375845.1"/>
    </source>
</evidence>
<sequence>MQHHAIVDHRIYTIKPRGMAEFLAVFDRLAMPILLQHLGRPLAFYTSSIGPLNQVVHLWGYENLTDYEQRSLARDSDPAFADYLQASAHLVIAQENRIIKPVQFDSLAGLK</sequence>
<accession>A0ABS1QLX3</accession>
<dbReference type="InterPro" id="IPR012577">
    <property type="entry name" value="NIPSNAP"/>
</dbReference>
<dbReference type="SUPFAM" id="SSF54909">
    <property type="entry name" value="Dimeric alpha+beta barrel"/>
    <property type="match status" value="1"/>
</dbReference>
<dbReference type="Pfam" id="PF07978">
    <property type="entry name" value="NIPSNAP"/>
    <property type="match status" value="1"/>
</dbReference>
<dbReference type="PANTHER" id="PTHR21017">
    <property type="entry name" value="NIPSNAP-RELATED"/>
    <property type="match status" value="1"/>
</dbReference>
<reference evidence="4" key="1">
    <citation type="submission" date="2021-01" db="EMBL/GenBank/DDBJ databases">
        <title>Genome public.</title>
        <authorList>
            <person name="Liu C."/>
            <person name="Sun Q."/>
        </authorList>
    </citation>
    <scope>NUCLEOTIDE SEQUENCE [LARGE SCALE GENOMIC DNA]</scope>
    <source>
        <strain evidence="4">CGMCC 1.18722</strain>
    </source>
</reference>
<name>A0ABS1QLX3_9GAMM</name>
<comment type="caution">
    <text evidence="3">The sequence shown here is derived from an EMBL/GenBank/DDBJ whole genome shotgun (WGS) entry which is preliminary data.</text>
</comment>
<dbReference type="InterPro" id="IPR051557">
    <property type="entry name" value="NipSnap_domain"/>
</dbReference>
<dbReference type="Gene3D" id="3.30.70.100">
    <property type="match status" value="1"/>
</dbReference>
<proteinExistence type="inferred from homology"/>
<evidence type="ECO:0000313" key="4">
    <source>
        <dbReference type="Proteomes" id="UP000638570"/>
    </source>
</evidence>
<dbReference type="EMBL" id="JAERTZ010000002">
    <property type="protein sequence ID" value="MBL1375845.1"/>
    <property type="molecule type" value="Genomic_DNA"/>
</dbReference>
<comment type="similarity">
    <text evidence="1">Belongs to the NipSnap family.</text>
</comment>
<keyword evidence="4" id="KW-1185">Reference proteome</keyword>
<dbReference type="Proteomes" id="UP000638570">
    <property type="component" value="Unassembled WGS sequence"/>
</dbReference>
<evidence type="ECO:0000259" key="2">
    <source>
        <dbReference type="Pfam" id="PF07978"/>
    </source>
</evidence>